<keyword evidence="13" id="KW-1185">Reference proteome</keyword>
<evidence type="ECO:0000313" key="13">
    <source>
        <dbReference type="Proteomes" id="UP000690515"/>
    </source>
</evidence>
<evidence type="ECO:0000256" key="10">
    <source>
        <dbReference type="RuleBase" id="RU367011"/>
    </source>
</evidence>
<keyword evidence="6 10" id="KW-0479">Metal-binding</keyword>
<evidence type="ECO:0000256" key="2">
    <source>
        <dbReference type="ARBA" id="ARBA00002904"/>
    </source>
</evidence>
<dbReference type="InterPro" id="IPR036398">
    <property type="entry name" value="CA_dom_sf"/>
</dbReference>
<evidence type="ECO:0000256" key="7">
    <source>
        <dbReference type="ARBA" id="ARBA00022833"/>
    </source>
</evidence>
<comment type="similarity">
    <text evidence="3 10">Belongs to the alpha-carbonic anhydrase family.</text>
</comment>
<keyword evidence="7 10" id="KW-0862">Zinc</keyword>
<comment type="caution">
    <text evidence="12">The sequence shown here is derived from an EMBL/GenBank/DDBJ whole genome shotgun (WGS) entry which is preliminary data.</text>
</comment>
<dbReference type="PROSITE" id="PS51144">
    <property type="entry name" value="ALPHA_CA_2"/>
    <property type="match status" value="1"/>
</dbReference>
<proteinExistence type="inferred from homology"/>
<evidence type="ECO:0000313" key="12">
    <source>
        <dbReference type="EMBL" id="MBU2710403.1"/>
    </source>
</evidence>
<feature type="domain" description="Alpha-carbonic anhydrase" evidence="11">
    <location>
        <begin position="26"/>
        <end position="247"/>
    </location>
</feature>
<comment type="function">
    <text evidence="2 10">Reversible hydration of carbon dioxide.</text>
</comment>
<keyword evidence="10" id="KW-0732">Signal</keyword>
<dbReference type="RefSeq" id="WP_215818573.1">
    <property type="nucleotide sequence ID" value="NZ_JAGSOY010000007.1"/>
</dbReference>
<dbReference type="PANTHER" id="PTHR18952">
    <property type="entry name" value="CARBONIC ANHYDRASE"/>
    <property type="match status" value="1"/>
</dbReference>
<dbReference type="Gene3D" id="3.10.200.10">
    <property type="entry name" value="Alpha carbonic anhydrase"/>
    <property type="match status" value="1"/>
</dbReference>
<dbReference type="Proteomes" id="UP000690515">
    <property type="component" value="Unassembled WGS sequence"/>
</dbReference>
<accession>A0ABS5Z9H6</accession>
<evidence type="ECO:0000256" key="3">
    <source>
        <dbReference type="ARBA" id="ARBA00010718"/>
    </source>
</evidence>
<reference evidence="12 13" key="1">
    <citation type="submission" date="2021-04" db="EMBL/GenBank/DDBJ databases">
        <authorList>
            <person name="Pira H."/>
            <person name="Risdian C."/>
            <person name="Wink J."/>
        </authorList>
    </citation>
    <scope>NUCLEOTIDE SEQUENCE [LARGE SCALE GENOMIC DNA]</scope>
    <source>
        <strain evidence="12 13">WH53</strain>
    </source>
</reference>
<dbReference type="SUPFAM" id="SSF51069">
    <property type="entry name" value="Carbonic anhydrase"/>
    <property type="match status" value="1"/>
</dbReference>
<dbReference type="InterPro" id="IPR001148">
    <property type="entry name" value="CA_dom"/>
</dbReference>
<dbReference type="EMBL" id="JAGSOY010000007">
    <property type="protein sequence ID" value="MBU2710403.1"/>
    <property type="molecule type" value="Genomic_DNA"/>
</dbReference>
<dbReference type="InterPro" id="IPR041891">
    <property type="entry name" value="Alpha_CA_prokaryot-like"/>
</dbReference>
<evidence type="ECO:0000256" key="8">
    <source>
        <dbReference type="ARBA" id="ARBA00023239"/>
    </source>
</evidence>
<organism evidence="12 13">
    <name type="scientific">Zooshikella harenae</name>
    <dbReference type="NCBI Taxonomy" id="2827238"/>
    <lineage>
        <taxon>Bacteria</taxon>
        <taxon>Pseudomonadati</taxon>
        <taxon>Pseudomonadota</taxon>
        <taxon>Gammaproteobacteria</taxon>
        <taxon>Oceanospirillales</taxon>
        <taxon>Zooshikellaceae</taxon>
        <taxon>Zooshikella</taxon>
    </lineage>
</organism>
<dbReference type="InterPro" id="IPR023561">
    <property type="entry name" value="Carbonic_anhydrase_a-class"/>
</dbReference>
<feature type="signal peptide" evidence="10">
    <location>
        <begin position="1"/>
        <end position="22"/>
    </location>
</feature>
<evidence type="ECO:0000256" key="4">
    <source>
        <dbReference type="ARBA" id="ARBA00012925"/>
    </source>
</evidence>
<feature type="chain" id="PRO_5044956469" description="Carbonic anhydrase" evidence="10">
    <location>
        <begin position="23"/>
        <end position="247"/>
    </location>
</feature>
<comment type="catalytic activity">
    <reaction evidence="9 10">
        <text>hydrogencarbonate + H(+) = CO2 + H2O</text>
        <dbReference type="Rhea" id="RHEA:10748"/>
        <dbReference type="ChEBI" id="CHEBI:15377"/>
        <dbReference type="ChEBI" id="CHEBI:15378"/>
        <dbReference type="ChEBI" id="CHEBI:16526"/>
        <dbReference type="ChEBI" id="CHEBI:17544"/>
        <dbReference type="EC" id="4.2.1.1"/>
    </reaction>
</comment>
<protein>
    <recommendedName>
        <fullName evidence="5 10">Carbonic anhydrase</fullName>
        <ecNumber evidence="4 10">4.2.1.1</ecNumber>
    </recommendedName>
</protein>
<evidence type="ECO:0000256" key="1">
    <source>
        <dbReference type="ARBA" id="ARBA00001947"/>
    </source>
</evidence>
<evidence type="ECO:0000256" key="6">
    <source>
        <dbReference type="ARBA" id="ARBA00022723"/>
    </source>
</evidence>
<dbReference type="Pfam" id="PF00194">
    <property type="entry name" value="Carb_anhydrase"/>
    <property type="match status" value="1"/>
</dbReference>
<comment type="cofactor">
    <cofactor evidence="1 10">
        <name>Zn(2+)</name>
        <dbReference type="ChEBI" id="CHEBI:29105"/>
    </cofactor>
</comment>
<dbReference type="InterPro" id="IPR018338">
    <property type="entry name" value="Carbonic_anhydrase_a-class_CS"/>
</dbReference>
<evidence type="ECO:0000256" key="5">
    <source>
        <dbReference type="ARBA" id="ARBA00014628"/>
    </source>
</evidence>
<name>A0ABS5Z9H6_9GAMM</name>
<gene>
    <name evidence="12" type="ORF">KCG35_04980</name>
</gene>
<keyword evidence="8 10" id="KW-0456">Lyase</keyword>
<evidence type="ECO:0000256" key="9">
    <source>
        <dbReference type="ARBA" id="ARBA00048348"/>
    </source>
</evidence>
<evidence type="ECO:0000259" key="11">
    <source>
        <dbReference type="PROSITE" id="PS51144"/>
    </source>
</evidence>
<dbReference type="CDD" id="cd03124">
    <property type="entry name" value="alpha_CA_prokaryotic_like"/>
    <property type="match status" value="1"/>
</dbReference>
<dbReference type="PANTHER" id="PTHR18952:SF265">
    <property type="entry name" value="CARBONIC ANHYDRASE"/>
    <property type="match status" value="1"/>
</dbReference>
<dbReference type="EC" id="4.2.1.1" evidence="4 10"/>
<dbReference type="SMART" id="SM01057">
    <property type="entry name" value="Carb_anhydrase"/>
    <property type="match status" value="1"/>
</dbReference>
<sequence length="247" mass="27808">MKIKTPVLLFLSSVLIAPYSSADSAHHWGYQGKRGPEHWGQLDKSFGACQSGLNQSPINIKQGFDTELPALTWNKPIHTKNIVNNGHTIQLNVESGSILTWEGETYELKQFHFHTPSENQIDSQSFPLEMHLVHANQQGKLAVVAVMFEQGHENQVLQQLWGELPKADEQQPSPHTVAWQSLLPAEWDYYYFNGSLTTPPCTEGVSWFVLKSFVKVNQQQVAQFAKVLPSGTNNRPVQPINARQVLK</sequence>
<dbReference type="PROSITE" id="PS00162">
    <property type="entry name" value="ALPHA_CA_1"/>
    <property type="match status" value="1"/>
</dbReference>